<reference evidence="4 5" key="1">
    <citation type="submission" date="2023-01" db="EMBL/GenBank/DDBJ databases">
        <title>Draft genome sequence of Nocardiopsis sp. RSe5-2 isolated from halophytes.</title>
        <authorList>
            <person name="Duangmal K."/>
            <person name="Chantavorakit T."/>
        </authorList>
    </citation>
    <scope>NUCLEOTIDE SEQUENCE [LARGE SCALE GENOMIC DNA]</scope>
    <source>
        <strain evidence="4 5">RSe5-2</strain>
    </source>
</reference>
<evidence type="ECO:0000313" key="4">
    <source>
        <dbReference type="EMBL" id="MDA2811025.1"/>
    </source>
</evidence>
<dbReference type="Pfam" id="PF03372">
    <property type="entry name" value="Exo_endo_phos"/>
    <property type="match status" value="1"/>
</dbReference>
<dbReference type="Gene3D" id="3.60.10.10">
    <property type="entry name" value="Endonuclease/exonuclease/phosphatase"/>
    <property type="match status" value="1"/>
</dbReference>
<dbReference type="InterPro" id="IPR036691">
    <property type="entry name" value="Endo/exonu/phosph_ase_sf"/>
</dbReference>
<protein>
    <submittedName>
        <fullName evidence="4">Endonuclease/exonuclease/phosphatase family protein</fullName>
    </submittedName>
</protein>
<keyword evidence="5" id="KW-1185">Reference proteome</keyword>
<feature type="compositionally biased region" description="Low complexity" evidence="1">
    <location>
        <begin position="29"/>
        <end position="40"/>
    </location>
</feature>
<keyword evidence="4" id="KW-0255">Endonuclease</keyword>
<feature type="chain" id="PRO_5045525495" evidence="2">
    <location>
        <begin position="30"/>
        <end position="414"/>
    </location>
</feature>
<comment type="caution">
    <text evidence="4">The sequence shown here is derived from an EMBL/GenBank/DDBJ whole genome shotgun (WGS) entry which is preliminary data.</text>
</comment>
<dbReference type="RefSeq" id="WP_270685477.1">
    <property type="nucleotide sequence ID" value="NZ_JAQFWQ010000023.1"/>
</dbReference>
<feature type="compositionally biased region" description="Low complexity" evidence="1">
    <location>
        <begin position="336"/>
        <end position="348"/>
    </location>
</feature>
<sequence length="414" mass="44352">MSPRPRSAGAAALAAAALVPALATAPAHAAPAPAGAAPGPEGVRFATYNSSLNRGAEGELIEDLSTPDDEQAAAVAGIIQRAEPDVLLVNEFDYDAEGRAAELFQRNYLSVGQDGADPVDYPYRYTAPVNTGVASGFDLNNDGEAVTEPGAPGYAEDSFGFGRFPGQYGMVVYSKYPIDTDRVRTFQEFRWADMPGALLPEDPDTGEGFYSEEELAELRLSSKSHWDVPVRVGRGKPVHLLAAHPTPPAFDGPERRNVLRNHDEIRFWADYTTPGKGRYIYDDEGRKGGLKPGSRFVVAGDLNTDPHDGDGHPRAIRRLLEAPRVNSGEVRRSDGGAEAAELQGGANADHTGDPAHDTGDFNDEAPGNLRVDYVLPSHGLPVRGSGVYWPTTDDPASDKAAAASDHRLVWLDLR</sequence>
<dbReference type="EMBL" id="JAQFWQ010000023">
    <property type="protein sequence ID" value="MDA2811025.1"/>
    <property type="molecule type" value="Genomic_DNA"/>
</dbReference>
<feature type="region of interest" description="Disordered" evidence="1">
    <location>
        <begin position="29"/>
        <end position="48"/>
    </location>
</feature>
<proteinExistence type="predicted"/>
<feature type="compositionally biased region" description="Basic and acidic residues" evidence="1">
    <location>
        <begin position="350"/>
        <end position="359"/>
    </location>
</feature>
<organism evidence="4 5">
    <name type="scientific">Nocardiopsis endophytica</name>
    <dbReference type="NCBI Taxonomy" id="3018445"/>
    <lineage>
        <taxon>Bacteria</taxon>
        <taxon>Bacillati</taxon>
        <taxon>Actinomycetota</taxon>
        <taxon>Actinomycetes</taxon>
        <taxon>Streptosporangiales</taxon>
        <taxon>Nocardiopsidaceae</taxon>
        <taxon>Nocardiopsis</taxon>
    </lineage>
</organism>
<feature type="domain" description="Endonuclease/exonuclease/phosphatase" evidence="3">
    <location>
        <begin position="66"/>
        <end position="406"/>
    </location>
</feature>
<feature type="region of interest" description="Disordered" evidence="1">
    <location>
        <begin position="323"/>
        <end position="369"/>
    </location>
</feature>
<keyword evidence="4" id="KW-0378">Hydrolase</keyword>
<keyword evidence="4" id="KW-0540">Nuclease</keyword>
<dbReference type="GO" id="GO:0004519">
    <property type="term" value="F:endonuclease activity"/>
    <property type="evidence" value="ECO:0007669"/>
    <property type="project" value="UniProtKB-KW"/>
</dbReference>
<accession>A0ABT4U3K8</accession>
<keyword evidence="2" id="KW-0732">Signal</keyword>
<dbReference type="Proteomes" id="UP001527866">
    <property type="component" value="Unassembled WGS sequence"/>
</dbReference>
<dbReference type="SUPFAM" id="SSF56219">
    <property type="entry name" value="DNase I-like"/>
    <property type="match status" value="1"/>
</dbReference>
<evidence type="ECO:0000313" key="5">
    <source>
        <dbReference type="Proteomes" id="UP001527866"/>
    </source>
</evidence>
<evidence type="ECO:0000256" key="1">
    <source>
        <dbReference type="SAM" id="MobiDB-lite"/>
    </source>
</evidence>
<evidence type="ECO:0000259" key="3">
    <source>
        <dbReference type="Pfam" id="PF03372"/>
    </source>
</evidence>
<gene>
    <name evidence="4" type="ORF">O4J56_10290</name>
</gene>
<evidence type="ECO:0000256" key="2">
    <source>
        <dbReference type="SAM" id="SignalP"/>
    </source>
</evidence>
<name>A0ABT4U3K8_9ACTN</name>
<dbReference type="InterPro" id="IPR005135">
    <property type="entry name" value="Endo/exonuclease/phosphatase"/>
</dbReference>
<feature type="signal peptide" evidence="2">
    <location>
        <begin position="1"/>
        <end position="29"/>
    </location>
</feature>